<dbReference type="PANTHER" id="PTHR33133:SF21">
    <property type="entry name" value="TRANSMEMBRANE PROTEIN"/>
    <property type="match status" value="1"/>
</dbReference>
<evidence type="ECO:0000256" key="1">
    <source>
        <dbReference type="SAM" id="MobiDB-lite"/>
    </source>
</evidence>
<reference evidence="3 4" key="3">
    <citation type="journal article" date="2010" name="BMC Genomics">
        <title>Transcriptome sequencing and comparative analysis of cucumber flowers with different sex types.</title>
        <authorList>
            <person name="Guo S."/>
            <person name="Zheng Y."/>
            <person name="Joung J.G."/>
            <person name="Liu S."/>
            <person name="Zhang Z."/>
            <person name="Crasta O.R."/>
            <person name="Sobral B.W."/>
            <person name="Xu Y."/>
            <person name="Huang S."/>
            <person name="Fei Z."/>
        </authorList>
    </citation>
    <scope>NUCLEOTIDE SEQUENCE [LARGE SCALE GENOMIC DNA]</scope>
    <source>
        <strain evidence="4">cv. 9930</strain>
    </source>
</reference>
<dbReference type="Gramene" id="KGN63861">
    <property type="protein sequence ID" value="KGN63861"/>
    <property type="gene ID" value="Csa_1G024930"/>
</dbReference>
<name>A0A0A0LV14_CUCSA</name>
<protein>
    <submittedName>
        <fullName evidence="3">Uncharacterized protein</fullName>
    </submittedName>
</protein>
<dbReference type="OMA" id="SISEGWA"/>
<reference evidence="3 4" key="2">
    <citation type="journal article" date="2009" name="PLoS ONE">
        <title>An integrated genetic and cytogenetic map of the cucumber genome.</title>
        <authorList>
            <person name="Ren Y."/>
            <person name="Zhang Z."/>
            <person name="Liu J."/>
            <person name="Staub J.E."/>
            <person name="Han Y."/>
            <person name="Cheng Z."/>
            <person name="Li X."/>
            <person name="Lu J."/>
            <person name="Miao H."/>
            <person name="Kang H."/>
            <person name="Xie B."/>
            <person name="Gu X."/>
            <person name="Wang X."/>
            <person name="Du Y."/>
            <person name="Jin W."/>
            <person name="Huang S."/>
        </authorList>
    </citation>
    <scope>NUCLEOTIDE SEQUENCE [LARGE SCALE GENOMIC DNA]</scope>
    <source>
        <strain evidence="4">cv. 9930</strain>
    </source>
</reference>
<organism evidence="3 4">
    <name type="scientific">Cucumis sativus</name>
    <name type="common">Cucumber</name>
    <dbReference type="NCBI Taxonomy" id="3659"/>
    <lineage>
        <taxon>Eukaryota</taxon>
        <taxon>Viridiplantae</taxon>
        <taxon>Streptophyta</taxon>
        <taxon>Embryophyta</taxon>
        <taxon>Tracheophyta</taxon>
        <taxon>Spermatophyta</taxon>
        <taxon>Magnoliopsida</taxon>
        <taxon>eudicotyledons</taxon>
        <taxon>Gunneridae</taxon>
        <taxon>Pentapetalae</taxon>
        <taxon>rosids</taxon>
        <taxon>fabids</taxon>
        <taxon>Cucurbitales</taxon>
        <taxon>Cucurbitaceae</taxon>
        <taxon>Benincaseae</taxon>
        <taxon>Cucumis</taxon>
    </lineage>
</organism>
<keyword evidence="2" id="KW-1133">Transmembrane helix</keyword>
<reference evidence="3 4" key="1">
    <citation type="journal article" date="2009" name="Nat. Genet.">
        <title>The genome of the cucumber, Cucumis sativus L.</title>
        <authorList>
            <person name="Huang S."/>
            <person name="Li R."/>
            <person name="Zhang Z."/>
            <person name="Li L."/>
            <person name="Gu X."/>
            <person name="Fan W."/>
            <person name="Lucas W.J."/>
            <person name="Wang X."/>
            <person name="Xie B."/>
            <person name="Ni P."/>
            <person name="Ren Y."/>
            <person name="Zhu H."/>
            <person name="Li J."/>
            <person name="Lin K."/>
            <person name="Jin W."/>
            <person name="Fei Z."/>
            <person name="Li G."/>
            <person name="Staub J."/>
            <person name="Kilian A."/>
            <person name="van der Vossen E.A."/>
            <person name="Wu Y."/>
            <person name="Guo J."/>
            <person name="He J."/>
            <person name="Jia Z."/>
            <person name="Ren Y."/>
            <person name="Tian G."/>
            <person name="Lu Y."/>
            <person name="Ruan J."/>
            <person name="Qian W."/>
            <person name="Wang M."/>
            <person name="Huang Q."/>
            <person name="Li B."/>
            <person name="Xuan Z."/>
            <person name="Cao J."/>
            <person name="Asan"/>
            <person name="Wu Z."/>
            <person name="Zhang J."/>
            <person name="Cai Q."/>
            <person name="Bai Y."/>
            <person name="Zhao B."/>
            <person name="Han Y."/>
            <person name="Li Y."/>
            <person name="Li X."/>
            <person name="Wang S."/>
            <person name="Shi Q."/>
            <person name="Liu S."/>
            <person name="Cho W.K."/>
            <person name="Kim J.Y."/>
            <person name="Xu Y."/>
            <person name="Heller-Uszynska K."/>
            <person name="Miao H."/>
            <person name="Cheng Z."/>
            <person name="Zhang S."/>
            <person name="Wu J."/>
            <person name="Yang Y."/>
            <person name="Kang H."/>
            <person name="Li M."/>
            <person name="Liang H."/>
            <person name="Ren X."/>
            <person name="Shi Z."/>
            <person name="Wen M."/>
            <person name="Jian M."/>
            <person name="Yang H."/>
            <person name="Zhang G."/>
            <person name="Yang Z."/>
            <person name="Chen R."/>
            <person name="Liu S."/>
            <person name="Li J."/>
            <person name="Ma L."/>
            <person name="Liu H."/>
            <person name="Zhou Y."/>
            <person name="Zhao J."/>
            <person name="Fang X."/>
            <person name="Li G."/>
            <person name="Fang L."/>
            <person name="Li Y."/>
            <person name="Liu D."/>
            <person name="Zheng H."/>
            <person name="Zhang Y."/>
            <person name="Qin N."/>
            <person name="Li Z."/>
            <person name="Yang G."/>
            <person name="Yang S."/>
            <person name="Bolund L."/>
            <person name="Kristiansen K."/>
            <person name="Zheng H."/>
            <person name="Li S."/>
            <person name="Zhang X."/>
            <person name="Yang H."/>
            <person name="Wang J."/>
            <person name="Sun R."/>
            <person name="Zhang B."/>
            <person name="Jiang S."/>
            <person name="Wang J."/>
            <person name="Du Y."/>
            <person name="Li S."/>
        </authorList>
    </citation>
    <scope>NUCLEOTIDE SEQUENCE [LARGE SCALE GENOMIC DNA]</scope>
    <source>
        <strain evidence="4">cv. 9930</strain>
    </source>
</reference>
<evidence type="ECO:0000313" key="4">
    <source>
        <dbReference type="Proteomes" id="UP000029981"/>
    </source>
</evidence>
<keyword evidence="2" id="KW-0472">Membrane</keyword>
<feature type="transmembrane region" description="Helical" evidence="2">
    <location>
        <begin position="162"/>
        <end position="184"/>
    </location>
</feature>
<reference evidence="3 4" key="4">
    <citation type="journal article" date="2011" name="BMC Genomics">
        <title>RNA-Seq improves annotation of protein-coding genes in the cucumber genome.</title>
        <authorList>
            <person name="Li Z."/>
            <person name="Zhang Z."/>
            <person name="Yan P."/>
            <person name="Huang S."/>
            <person name="Fei Z."/>
            <person name="Lin K."/>
        </authorList>
    </citation>
    <scope>NUCLEOTIDE SEQUENCE [LARGE SCALE GENOMIC DNA]</scope>
    <source>
        <strain evidence="4">cv. 9930</strain>
    </source>
</reference>
<keyword evidence="2" id="KW-0812">Transmembrane</keyword>
<feature type="transmembrane region" description="Helical" evidence="2">
    <location>
        <begin position="62"/>
        <end position="92"/>
    </location>
</feature>
<dbReference type="PANTHER" id="PTHR33133">
    <property type="entry name" value="OS08G0107100 PROTEIN-RELATED"/>
    <property type="match status" value="1"/>
</dbReference>
<evidence type="ECO:0000256" key="2">
    <source>
        <dbReference type="SAM" id="Phobius"/>
    </source>
</evidence>
<dbReference type="EMBL" id="CM002922">
    <property type="protein sequence ID" value="KGN63861.1"/>
    <property type="molecule type" value="Genomic_DNA"/>
</dbReference>
<keyword evidence="4" id="KW-1185">Reference proteome</keyword>
<evidence type="ECO:0000313" key="3">
    <source>
        <dbReference type="EMBL" id="KGN63861.1"/>
    </source>
</evidence>
<gene>
    <name evidence="3" type="ORF">Csa_1G024930</name>
</gene>
<feature type="region of interest" description="Disordered" evidence="1">
    <location>
        <begin position="1"/>
        <end position="38"/>
    </location>
</feature>
<sequence>MSSPSPVTTLSPSSVFVPPSSSPSTPFPSSSLSPPSPQLFSPSIPNALLSNPLSPASKPPGLVLLFVVLVFGLVFEVYLISITSLGLVVSIAEERFGFDAIRYAAGLMADRRLSGSILTAMFLVGSSLISSEMEGLMDGVDHWMRSTAAVTTNVAVSVGDKIGLISLYGMVIIFGYVVTTVFYCECRKRDFVRVENEEDHDHIVMV</sequence>
<dbReference type="Proteomes" id="UP000029981">
    <property type="component" value="Chromosome 1"/>
</dbReference>
<dbReference type="AlphaFoldDB" id="A0A0A0LV14"/>
<proteinExistence type="predicted"/>
<feature type="transmembrane region" description="Helical" evidence="2">
    <location>
        <begin position="113"/>
        <end position="130"/>
    </location>
</feature>
<accession>A0A0A0LV14</accession>